<feature type="signal peptide" evidence="1">
    <location>
        <begin position="1"/>
        <end position="21"/>
    </location>
</feature>
<keyword evidence="3" id="KW-1185">Reference proteome</keyword>
<sequence>MNQIMQILLVFFMLCSNSTNPRKMSYQKYASFSKSLRELLTEKYDEYEKGINIKKKPRISKGEEFFTDAHSKISTKETSRYEFGSNLENSFEEIIDVAFFDNDMYIYMKDFSKTKIIKILTQLSQNQKTFTTNCMNKFINLLKMNQLPCSLGILVNCAYYFFPLVDKILF</sequence>
<dbReference type="Proteomes" id="UP000030655">
    <property type="component" value="Unassembled WGS sequence"/>
</dbReference>
<protein>
    <submittedName>
        <fullName evidence="2">Uncharacterized protein</fullName>
    </submittedName>
</protein>
<name>A0A059EY85_9MICR</name>
<proteinExistence type="predicted"/>
<organism evidence="2 3">
    <name type="scientific">Anncaliia algerae PRA339</name>
    <dbReference type="NCBI Taxonomy" id="1288291"/>
    <lineage>
        <taxon>Eukaryota</taxon>
        <taxon>Fungi</taxon>
        <taxon>Fungi incertae sedis</taxon>
        <taxon>Microsporidia</taxon>
        <taxon>Tubulinosematoidea</taxon>
        <taxon>Tubulinosematidae</taxon>
        <taxon>Anncaliia</taxon>
    </lineage>
</organism>
<dbReference type="VEuPathDB" id="MicrosporidiaDB:H312_02933"/>
<evidence type="ECO:0000256" key="1">
    <source>
        <dbReference type="SAM" id="SignalP"/>
    </source>
</evidence>
<dbReference type="EMBL" id="KK365241">
    <property type="protein sequence ID" value="KCZ79671.1"/>
    <property type="molecule type" value="Genomic_DNA"/>
</dbReference>
<keyword evidence="1" id="KW-0732">Signal</keyword>
<dbReference type="AlphaFoldDB" id="A0A059EY85"/>
<evidence type="ECO:0000313" key="2">
    <source>
        <dbReference type="EMBL" id="KCZ79671.1"/>
    </source>
</evidence>
<feature type="chain" id="PRO_5001577611" evidence="1">
    <location>
        <begin position="22"/>
        <end position="170"/>
    </location>
</feature>
<reference evidence="2 3" key="2">
    <citation type="submission" date="2014-03" db="EMBL/GenBank/DDBJ databases">
        <title>The Genome Sequence of Anncaliia algerae insect isolate PRA339.</title>
        <authorList>
            <consortium name="The Broad Institute Genome Sequencing Platform"/>
            <consortium name="The Broad Institute Genome Sequencing Center for Infectious Disease"/>
            <person name="Cuomo C."/>
            <person name="Becnel J."/>
            <person name="Sanscrainte N."/>
            <person name="Walker B."/>
            <person name="Young S.K."/>
            <person name="Zeng Q."/>
            <person name="Gargeya S."/>
            <person name="Fitzgerald M."/>
            <person name="Haas B."/>
            <person name="Abouelleil A."/>
            <person name="Alvarado L."/>
            <person name="Arachchi H.M."/>
            <person name="Berlin A.M."/>
            <person name="Chapman S.B."/>
            <person name="Dewar J."/>
            <person name="Goldberg J."/>
            <person name="Griggs A."/>
            <person name="Gujja S."/>
            <person name="Hansen M."/>
            <person name="Howarth C."/>
            <person name="Imamovic A."/>
            <person name="Larimer J."/>
            <person name="McCowan C."/>
            <person name="Murphy C."/>
            <person name="Neiman D."/>
            <person name="Pearson M."/>
            <person name="Priest M."/>
            <person name="Roberts A."/>
            <person name="Saif S."/>
            <person name="Shea T."/>
            <person name="Sisk P."/>
            <person name="Sykes S."/>
            <person name="Wortman J."/>
            <person name="Nusbaum C."/>
            <person name="Birren B."/>
        </authorList>
    </citation>
    <scope>NUCLEOTIDE SEQUENCE [LARGE SCALE GENOMIC DNA]</scope>
    <source>
        <strain evidence="2 3">PRA339</strain>
    </source>
</reference>
<accession>A0A059EY85</accession>
<dbReference type="HOGENOM" id="CLU_1735754_0_0_1"/>
<reference evidence="3" key="1">
    <citation type="submission" date="2013-02" db="EMBL/GenBank/DDBJ databases">
        <authorList>
            <consortium name="The Broad Institute Genome Sequencing Platform"/>
            <person name="Cuomo C."/>
            <person name="Becnel J."/>
            <person name="Sanscrainte N."/>
            <person name="Walker B."/>
            <person name="Young S.K."/>
            <person name="Zeng Q."/>
            <person name="Gargeya S."/>
            <person name="Fitzgerald M."/>
            <person name="Haas B."/>
            <person name="Abouelleil A."/>
            <person name="Alvarado L."/>
            <person name="Arachchi H.M."/>
            <person name="Berlin A.M."/>
            <person name="Chapman S.B."/>
            <person name="Dewar J."/>
            <person name="Goldberg J."/>
            <person name="Griggs A."/>
            <person name="Gujja S."/>
            <person name="Hansen M."/>
            <person name="Howarth C."/>
            <person name="Imamovic A."/>
            <person name="Larimer J."/>
            <person name="McCowan C."/>
            <person name="Murphy C."/>
            <person name="Neiman D."/>
            <person name="Pearson M."/>
            <person name="Priest M."/>
            <person name="Roberts A."/>
            <person name="Saif S."/>
            <person name="Shea T."/>
            <person name="Sisk P."/>
            <person name="Sykes S."/>
            <person name="Wortman J."/>
            <person name="Nusbaum C."/>
            <person name="Birren B."/>
        </authorList>
    </citation>
    <scope>NUCLEOTIDE SEQUENCE [LARGE SCALE GENOMIC DNA]</scope>
    <source>
        <strain evidence="3">PRA339</strain>
    </source>
</reference>
<dbReference type="OrthoDB" id="10339444at2759"/>
<gene>
    <name evidence="2" type="ORF">H312_02933</name>
</gene>
<evidence type="ECO:0000313" key="3">
    <source>
        <dbReference type="Proteomes" id="UP000030655"/>
    </source>
</evidence>